<evidence type="ECO:0000259" key="4">
    <source>
        <dbReference type="Pfam" id="PF00703"/>
    </source>
</evidence>
<dbReference type="SUPFAM" id="SSF49785">
    <property type="entry name" value="Galactose-binding domain-like"/>
    <property type="match status" value="1"/>
</dbReference>
<dbReference type="SUPFAM" id="SSF49303">
    <property type="entry name" value="beta-Galactosidase/glucuronidase domain"/>
    <property type="match status" value="1"/>
</dbReference>
<keyword evidence="2 6" id="KW-0378">Hydrolase</keyword>
<reference evidence="6" key="1">
    <citation type="journal article" date="2021" name="PeerJ">
        <title>Extensive microbial diversity within the chicken gut microbiome revealed by metagenomics and culture.</title>
        <authorList>
            <person name="Gilroy R."/>
            <person name="Ravi A."/>
            <person name="Getino M."/>
            <person name="Pursley I."/>
            <person name="Horton D.L."/>
            <person name="Alikhan N.F."/>
            <person name="Baker D."/>
            <person name="Gharbi K."/>
            <person name="Hall N."/>
            <person name="Watson M."/>
            <person name="Adriaenssens E.M."/>
            <person name="Foster-Nyarko E."/>
            <person name="Jarju S."/>
            <person name="Secka A."/>
            <person name="Antonio M."/>
            <person name="Oren A."/>
            <person name="Chaudhuri R.R."/>
            <person name="La Ragione R."/>
            <person name="Hildebrand F."/>
            <person name="Pallen M.J."/>
        </authorList>
    </citation>
    <scope>NUCLEOTIDE SEQUENCE</scope>
    <source>
        <strain evidence="6">ChiHjej9B8-13557</strain>
    </source>
</reference>
<protein>
    <submittedName>
        <fullName evidence="6">Glycoside hydrolase family 2</fullName>
    </submittedName>
</protein>
<dbReference type="Gene3D" id="2.60.120.260">
    <property type="entry name" value="Galactose-binding domain-like"/>
    <property type="match status" value="1"/>
</dbReference>
<accession>A0A9D2S7U5</accession>
<comment type="caution">
    <text evidence="6">The sequence shown here is derived from an EMBL/GenBank/DDBJ whole genome shotgun (WGS) entry which is preliminary data.</text>
</comment>
<dbReference type="Pfam" id="PF02836">
    <property type="entry name" value="Glyco_hydro_2_C"/>
    <property type="match status" value="1"/>
</dbReference>
<evidence type="ECO:0000256" key="2">
    <source>
        <dbReference type="ARBA" id="ARBA00022801"/>
    </source>
</evidence>
<dbReference type="Gene3D" id="3.20.20.80">
    <property type="entry name" value="Glycosidases"/>
    <property type="match status" value="1"/>
</dbReference>
<dbReference type="PANTHER" id="PTHR42732:SF1">
    <property type="entry name" value="BETA-MANNOSIDASE"/>
    <property type="match status" value="1"/>
</dbReference>
<dbReference type="EMBL" id="DWXX01000100">
    <property type="protein sequence ID" value="HJB59161.1"/>
    <property type="molecule type" value="Genomic_DNA"/>
</dbReference>
<sequence length="807" mass="87828">MEHHDWNDGWLFTPRYDPALLAPDCGPLQQELVPVRLPHTVKTLPYNYCNENDYQMVSGYRRVFTAPRSWEGRVLLLTFGAAAHEATVYCNGQRVGHHACGYTAFTVNLTGAVRLGEENVLVVRCDSRETLDIPPFGGQLEELSYGGLYRGAYLEVKENAWLRDVFIQAGAEGAFRIYSAAEGETVGCTLAAEIRAPSGRRAAYRGELALPLSGTLNGVQPWSCEHPTLYTLTVQLIRPGSNGLPDRVLDQKVIRFGFRTIQFVAGGLYLNGARTPLRGLVRSQSWPYQGYAMPDSLQALDAQILKKELGCNAVRCCCPPSPAFLDACDALGLLAFVEMPGQQYIGGPAWKAQALQNCREMVCQYRNHPSVFLWGVRVAGSADDEAFYKKTNEAAHRLDPTRPTAGSRRAKKSQLLEDVYAYDDFSFLGAGAGPGCAPRSAVTPDLRRGYLISGYGGMSYPTKSFDSGAHRLSQALRYAAVLNDAAAQQGVAGSFGWSMTDYNTHPAFGSGDRVSYQGVMDLFRSPKLAAAVFASQKEPRVPSDIVLEVSPAAAFGDMPAGYPGGCWAFTNADAVRMYRDGDFIAEFAPDRQGRFAALEHPPIQIDDFVGPMLEKYEGIAHAEAVQLAGCLNALRRDPGAPSPLLRARLTRLMRTLRMNEATLARLYRTYIGTLGAAPAVCRFEAVWRGRVARTVIQEPAQRVRLECTVRNGILTDGPAWDCAAVSLRAIDQNGQLLPYCSEAVQLEVEGPAKLLGPSAVPLRGGAAGVYLASVGVAGRATLHCRMEGALATEASILIRRREPPDAL</sequence>
<proteinExistence type="inferred from homology"/>
<evidence type="ECO:0000313" key="6">
    <source>
        <dbReference type="EMBL" id="HJB59161.1"/>
    </source>
</evidence>
<reference evidence="6" key="2">
    <citation type="submission" date="2021-04" db="EMBL/GenBank/DDBJ databases">
        <authorList>
            <person name="Gilroy R."/>
        </authorList>
    </citation>
    <scope>NUCLEOTIDE SEQUENCE</scope>
    <source>
        <strain evidence="6">ChiHjej9B8-13557</strain>
    </source>
</reference>
<dbReference type="InterPro" id="IPR051913">
    <property type="entry name" value="GH2_Domain-Containing"/>
</dbReference>
<feature type="domain" description="Glycoside hydrolase family 2 immunoglobulin-like beta-sandwich" evidence="4">
    <location>
        <begin position="183"/>
        <end position="259"/>
    </location>
</feature>
<dbReference type="PANTHER" id="PTHR42732">
    <property type="entry name" value="BETA-GALACTOSIDASE"/>
    <property type="match status" value="1"/>
</dbReference>
<dbReference type="AlphaFoldDB" id="A0A9D2S7U5"/>
<feature type="domain" description="Glycoside hydrolase family 2 catalytic" evidence="5">
    <location>
        <begin position="266"/>
        <end position="405"/>
    </location>
</feature>
<dbReference type="GO" id="GO:0005975">
    <property type="term" value="P:carbohydrate metabolic process"/>
    <property type="evidence" value="ECO:0007669"/>
    <property type="project" value="InterPro"/>
</dbReference>
<dbReference type="InterPro" id="IPR013783">
    <property type="entry name" value="Ig-like_fold"/>
</dbReference>
<dbReference type="InterPro" id="IPR008979">
    <property type="entry name" value="Galactose-bd-like_sf"/>
</dbReference>
<dbReference type="InterPro" id="IPR036156">
    <property type="entry name" value="Beta-gal/glucu_dom_sf"/>
</dbReference>
<evidence type="ECO:0000313" key="7">
    <source>
        <dbReference type="Proteomes" id="UP000824211"/>
    </source>
</evidence>
<dbReference type="Pfam" id="PF00703">
    <property type="entry name" value="Glyco_hydro_2"/>
    <property type="match status" value="1"/>
</dbReference>
<evidence type="ECO:0000256" key="1">
    <source>
        <dbReference type="ARBA" id="ARBA00007401"/>
    </source>
</evidence>
<dbReference type="InterPro" id="IPR017853">
    <property type="entry name" value="GH"/>
</dbReference>
<dbReference type="InterPro" id="IPR006102">
    <property type="entry name" value="Ig-like_GH2"/>
</dbReference>
<dbReference type="SUPFAM" id="SSF51445">
    <property type="entry name" value="(Trans)glycosidases"/>
    <property type="match status" value="1"/>
</dbReference>
<evidence type="ECO:0000256" key="3">
    <source>
        <dbReference type="ARBA" id="ARBA00023295"/>
    </source>
</evidence>
<dbReference type="Proteomes" id="UP000824211">
    <property type="component" value="Unassembled WGS sequence"/>
</dbReference>
<keyword evidence="3" id="KW-0326">Glycosidase</keyword>
<organism evidence="6 7">
    <name type="scientific">Candidatus Faecalibacterium faecipullorum</name>
    <dbReference type="NCBI Taxonomy" id="2838578"/>
    <lineage>
        <taxon>Bacteria</taxon>
        <taxon>Bacillati</taxon>
        <taxon>Bacillota</taxon>
        <taxon>Clostridia</taxon>
        <taxon>Eubacteriales</taxon>
        <taxon>Oscillospiraceae</taxon>
        <taxon>Faecalibacterium</taxon>
    </lineage>
</organism>
<dbReference type="InterPro" id="IPR006103">
    <property type="entry name" value="Glyco_hydro_2_cat"/>
</dbReference>
<gene>
    <name evidence="6" type="ORF">H9771_05840</name>
</gene>
<dbReference type="Gene3D" id="2.60.40.10">
    <property type="entry name" value="Immunoglobulins"/>
    <property type="match status" value="2"/>
</dbReference>
<comment type="similarity">
    <text evidence="1">Belongs to the glycosyl hydrolase 2 family.</text>
</comment>
<dbReference type="GO" id="GO:0004553">
    <property type="term" value="F:hydrolase activity, hydrolyzing O-glycosyl compounds"/>
    <property type="evidence" value="ECO:0007669"/>
    <property type="project" value="InterPro"/>
</dbReference>
<name>A0A9D2S7U5_9FIRM</name>
<evidence type="ECO:0000259" key="5">
    <source>
        <dbReference type="Pfam" id="PF02836"/>
    </source>
</evidence>